<dbReference type="EMBL" id="CP008953">
    <property type="protein sequence ID" value="AIG76836.1"/>
    <property type="molecule type" value="Genomic_DNA"/>
</dbReference>
<evidence type="ECO:0000256" key="3">
    <source>
        <dbReference type="RuleBase" id="RU000363"/>
    </source>
</evidence>
<dbReference type="PANTHER" id="PTHR43976">
    <property type="entry name" value="SHORT CHAIN DEHYDROGENASE"/>
    <property type="match status" value="1"/>
</dbReference>
<dbReference type="PRINTS" id="PR00080">
    <property type="entry name" value="SDRFAMILY"/>
</dbReference>
<dbReference type="PRINTS" id="PR00081">
    <property type="entry name" value="GDHRDH"/>
</dbReference>
<evidence type="ECO:0000313" key="6">
    <source>
        <dbReference type="Proteomes" id="UP000028492"/>
    </source>
</evidence>
<dbReference type="KEGG" id="aja:AJAP_19875"/>
<dbReference type="PROSITE" id="PS00061">
    <property type="entry name" value="ADH_SHORT"/>
    <property type="match status" value="1"/>
</dbReference>
<organism evidence="5 6">
    <name type="scientific">Amycolatopsis japonica</name>
    <dbReference type="NCBI Taxonomy" id="208439"/>
    <lineage>
        <taxon>Bacteria</taxon>
        <taxon>Bacillati</taxon>
        <taxon>Actinomycetota</taxon>
        <taxon>Actinomycetes</taxon>
        <taxon>Pseudonocardiales</taxon>
        <taxon>Pseudonocardiaceae</taxon>
        <taxon>Amycolatopsis</taxon>
        <taxon>Amycolatopsis japonica group</taxon>
    </lineage>
</organism>
<dbReference type="InterPro" id="IPR002347">
    <property type="entry name" value="SDR_fam"/>
</dbReference>
<dbReference type="NCBIfam" id="NF006114">
    <property type="entry name" value="PRK08263.1"/>
    <property type="match status" value="1"/>
</dbReference>
<sequence length="279" mass="29424">MTKETDGRVWLITGCSSGFGRHLVLAALDAGDRVMATARRPETLAELEALGQGRVRTAALDVTDPAQVETAVQATLAEFGRIDVLVNNAGHGSVGAVEELTMAELRSLMDVMFFGAVEVTKAVLPHLRAQESGAIVQMSSMGGQQSPPGFGAYCSAKFALEAMSESLAAEVAPFGVKVLIVEPGAFRTEFGGSRLHRSRVIDAYRESTGEIRDFVEGMDGSQPGDPAKAAAAILKVLDSDDAPLRLALGDDAVDGLRATHEVRAAELAAWEELSRSTAL</sequence>
<dbReference type="HOGENOM" id="CLU_010194_2_9_11"/>
<dbReference type="STRING" id="208439.AJAP_19875"/>
<dbReference type="InterPro" id="IPR051911">
    <property type="entry name" value="SDR_oxidoreductase"/>
</dbReference>
<dbReference type="CDD" id="cd05374">
    <property type="entry name" value="17beta-HSD-like_SDR_c"/>
    <property type="match status" value="1"/>
</dbReference>
<proteinExistence type="inferred from homology"/>
<keyword evidence="6" id="KW-1185">Reference proteome</keyword>
<evidence type="ECO:0000259" key="4">
    <source>
        <dbReference type="SMART" id="SM00822"/>
    </source>
</evidence>
<accession>A0A075UWQ0</accession>
<protein>
    <recommendedName>
        <fullName evidence="4">Ketoreductase domain-containing protein</fullName>
    </recommendedName>
</protein>
<dbReference type="RefSeq" id="WP_038513792.1">
    <property type="nucleotide sequence ID" value="NZ_CP008953.1"/>
</dbReference>
<dbReference type="NCBIfam" id="NF004824">
    <property type="entry name" value="PRK06180.1"/>
    <property type="match status" value="1"/>
</dbReference>
<dbReference type="Gene3D" id="3.40.50.720">
    <property type="entry name" value="NAD(P)-binding Rossmann-like Domain"/>
    <property type="match status" value="1"/>
</dbReference>
<dbReference type="InterPro" id="IPR020904">
    <property type="entry name" value="Sc_DH/Rdtase_CS"/>
</dbReference>
<gene>
    <name evidence="5" type="ORF">AJAP_19875</name>
</gene>
<dbReference type="AlphaFoldDB" id="A0A075UWQ0"/>
<reference evidence="5 6" key="1">
    <citation type="journal article" date="2014" name="J. Biotechnol.">
        <title>Complete genome sequence of the actinobacterium Amycolatopsis japonica MG417-CF17(T) (=DSM 44213T) producing (S,S)-N,N'-ethylenediaminedisuccinic acid.</title>
        <authorList>
            <person name="Stegmann E."/>
            <person name="Albersmeier A."/>
            <person name="Spohn M."/>
            <person name="Gert H."/>
            <person name="Weber T."/>
            <person name="Wohlleben W."/>
            <person name="Kalinowski J."/>
            <person name="Ruckert C."/>
        </authorList>
    </citation>
    <scope>NUCLEOTIDE SEQUENCE [LARGE SCALE GENOMIC DNA]</scope>
    <source>
        <strain evidence="6">MG417-CF17 (DSM 44213)</strain>
    </source>
</reference>
<dbReference type="InterPro" id="IPR036291">
    <property type="entry name" value="NAD(P)-bd_dom_sf"/>
</dbReference>
<keyword evidence="2" id="KW-0560">Oxidoreductase</keyword>
<dbReference type="SUPFAM" id="SSF51735">
    <property type="entry name" value="NAD(P)-binding Rossmann-fold domains"/>
    <property type="match status" value="1"/>
</dbReference>
<evidence type="ECO:0000256" key="1">
    <source>
        <dbReference type="ARBA" id="ARBA00006484"/>
    </source>
</evidence>
<dbReference type="Pfam" id="PF00106">
    <property type="entry name" value="adh_short"/>
    <property type="match status" value="1"/>
</dbReference>
<name>A0A075UWQ0_9PSEU</name>
<dbReference type="PANTHER" id="PTHR43976:SF16">
    <property type="entry name" value="SHORT-CHAIN DEHYDROGENASE_REDUCTASE FAMILY PROTEIN"/>
    <property type="match status" value="1"/>
</dbReference>
<comment type="similarity">
    <text evidence="1 3">Belongs to the short-chain dehydrogenases/reductases (SDR) family.</text>
</comment>
<dbReference type="GO" id="GO:0016491">
    <property type="term" value="F:oxidoreductase activity"/>
    <property type="evidence" value="ECO:0007669"/>
    <property type="project" value="UniProtKB-KW"/>
</dbReference>
<evidence type="ECO:0000256" key="2">
    <source>
        <dbReference type="ARBA" id="ARBA00023002"/>
    </source>
</evidence>
<dbReference type="eggNOG" id="COG4221">
    <property type="taxonomic scope" value="Bacteria"/>
</dbReference>
<feature type="domain" description="Ketoreductase" evidence="4">
    <location>
        <begin position="8"/>
        <end position="189"/>
    </location>
</feature>
<dbReference type="Proteomes" id="UP000028492">
    <property type="component" value="Chromosome"/>
</dbReference>
<dbReference type="SMART" id="SM00822">
    <property type="entry name" value="PKS_KR"/>
    <property type="match status" value="1"/>
</dbReference>
<dbReference type="InterPro" id="IPR057326">
    <property type="entry name" value="KR_dom"/>
</dbReference>
<evidence type="ECO:0000313" key="5">
    <source>
        <dbReference type="EMBL" id="AIG76836.1"/>
    </source>
</evidence>